<keyword evidence="6" id="KW-0067">ATP-binding</keyword>
<evidence type="ECO:0000256" key="1">
    <source>
        <dbReference type="ARBA" id="ARBA00012513"/>
    </source>
</evidence>
<dbReference type="PROSITE" id="PS50011">
    <property type="entry name" value="PROTEIN_KINASE_DOM"/>
    <property type="match status" value="1"/>
</dbReference>
<evidence type="ECO:0000256" key="5">
    <source>
        <dbReference type="ARBA" id="ARBA00022777"/>
    </source>
</evidence>
<sequence length="561" mass="63767">MQIILNRYKVIRPLESDSLREAFEAEDLEKGSRKCFIKQFKTNVNAQGYQIVEKLQEKAAAWQTLATLQTLGKKHNQIPRLYAYFEDGGEFYLVQEYIEGETLEAKVQREGKLSESLVRKILTSLLPLLEHIHREKIVHSDIKPGNIIILPQDGSNPEDGINPVLIGFGAVKKAMMTLLNTQGNAVIIGTPEFMDPGQETGKPVDSSDLYSLGLTAIYLLTGKRPNDLTDDETGEIVWRQDAPAVSTGLKNVLDKAVRSDTSDHYSSAEEMLSDLSGSQYTPNMAFIYLNSAGMFARLSDKIEKEKQPFFSLKLEDENPGSDIQIKLSEETERYAIASVVHAVMSIESYVNEIFCRAKLEKDNNVFTDFKPEIATNLAKLWEIGIQAQNKPKLKTYHPFEFINLNSLALLDKYQLVLSIYDQENKSDQEKKKKLFNPEKDNSYKDVREMIRLRNALVHYKPETIWVDDIERSGKSLSETFENSGLKSKIKTLNPFNEARDSPFFPDRCFGYGLAKWAVESSVKFIKEFSEKIELKVDDQHFYNHFKAAINLPEPNNSSSKG</sequence>
<dbReference type="RefSeq" id="WP_015149893.1">
    <property type="nucleotide sequence ID" value="NC_019693.1"/>
</dbReference>
<feature type="domain" description="Protein kinase" evidence="9">
    <location>
        <begin position="8"/>
        <end position="287"/>
    </location>
</feature>
<evidence type="ECO:0000256" key="3">
    <source>
        <dbReference type="ARBA" id="ARBA00022679"/>
    </source>
</evidence>
<accession>K9TMB0</accession>
<dbReference type="SMART" id="SM00220">
    <property type="entry name" value="S_TKc"/>
    <property type="match status" value="1"/>
</dbReference>
<dbReference type="Proteomes" id="UP000010367">
    <property type="component" value="Chromosome"/>
</dbReference>
<evidence type="ECO:0000256" key="6">
    <source>
        <dbReference type="ARBA" id="ARBA00022840"/>
    </source>
</evidence>
<dbReference type="PATRIC" id="fig|56110.3.peg.4458"/>
<dbReference type="CDD" id="cd14014">
    <property type="entry name" value="STKc_PknB_like"/>
    <property type="match status" value="1"/>
</dbReference>
<evidence type="ECO:0000256" key="7">
    <source>
        <dbReference type="ARBA" id="ARBA00047899"/>
    </source>
</evidence>
<dbReference type="InterPro" id="IPR000719">
    <property type="entry name" value="Prot_kinase_dom"/>
</dbReference>
<dbReference type="AlphaFoldDB" id="K9TMB0"/>
<keyword evidence="4" id="KW-0547">Nucleotide-binding</keyword>
<organism evidence="10 11">
    <name type="scientific">Oscillatoria acuminata PCC 6304</name>
    <dbReference type="NCBI Taxonomy" id="56110"/>
    <lineage>
        <taxon>Bacteria</taxon>
        <taxon>Bacillati</taxon>
        <taxon>Cyanobacteriota</taxon>
        <taxon>Cyanophyceae</taxon>
        <taxon>Oscillatoriophycideae</taxon>
        <taxon>Oscillatoriales</taxon>
        <taxon>Oscillatoriaceae</taxon>
        <taxon>Oscillatoria</taxon>
    </lineage>
</organism>
<dbReference type="EC" id="2.7.11.1" evidence="1"/>
<keyword evidence="11" id="KW-1185">Reference proteome</keyword>
<dbReference type="Gene3D" id="1.10.510.10">
    <property type="entry name" value="Transferase(Phosphotransferase) domain 1"/>
    <property type="match status" value="1"/>
</dbReference>
<comment type="catalytic activity">
    <reaction evidence="8">
        <text>L-seryl-[protein] + ATP = O-phospho-L-seryl-[protein] + ADP + H(+)</text>
        <dbReference type="Rhea" id="RHEA:17989"/>
        <dbReference type="Rhea" id="RHEA-COMP:9863"/>
        <dbReference type="Rhea" id="RHEA-COMP:11604"/>
        <dbReference type="ChEBI" id="CHEBI:15378"/>
        <dbReference type="ChEBI" id="CHEBI:29999"/>
        <dbReference type="ChEBI" id="CHEBI:30616"/>
        <dbReference type="ChEBI" id="CHEBI:83421"/>
        <dbReference type="ChEBI" id="CHEBI:456216"/>
        <dbReference type="EC" id="2.7.11.1"/>
    </reaction>
</comment>
<dbReference type="PANTHER" id="PTHR24363">
    <property type="entry name" value="SERINE/THREONINE PROTEIN KINASE"/>
    <property type="match status" value="1"/>
</dbReference>
<dbReference type="Gene3D" id="3.30.200.20">
    <property type="entry name" value="Phosphorylase Kinase, domain 1"/>
    <property type="match status" value="1"/>
</dbReference>
<evidence type="ECO:0000256" key="2">
    <source>
        <dbReference type="ARBA" id="ARBA00022527"/>
    </source>
</evidence>
<dbReference type="InParanoid" id="K9TMB0"/>
<comment type="catalytic activity">
    <reaction evidence="7">
        <text>L-threonyl-[protein] + ATP = O-phospho-L-threonyl-[protein] + ADP + H(+)</text>
        <dbReference type="Rhea" id="RHEA:46608"/>
        <dbReference type="Rhea" id="RHEA-COMP:11060"/>
        <dbReference type="Rhea" id="RHEA-COMP:11605"/>
        <dbReference type="ChEBI" id="CHEBI:15378"/>
        <dbReference type="ChEBI" id="CHEBI:30013"/>
        <dbReference type="ChEBI" id="CHEBI:30616"/>
        <dbReference type="ChEBI" id="CHEBI:61977"/>
        <dbReference type="ChEBI" id="CHEBI:456216"/>
        <dbReference type="EC" id="2.7.11.1"/>
    </reaction>
</comment>
<evidence type="ECO:0000313" key="10">
    <source>
        <dbReference type="EMBL" id="AFY83266.1"/>
    </source>
</evidence>
<dbReference type="InterPro" id="IPR011009">
    <property type="entry name" value="Kinase-like_dom_sf"/>
</dbReference>
<dbReference type="STRING" id="56110.Oscil6304_3706"/>
<keyword evidence="5 10" id="KW-0418">Kinase</keyword>
<keyword evidence="2 10" id="KW-0723">Serine/threonine-protein kinase</keyword>
<evidence type="ECO:0000256" key="8">
    <source>
        <dbReference type="ARBA" id="ARBA00048679"/>
    </source>
</evidence>
<dbReference type="EMBL" id="CP003607">
    <property type="protein sequence ID" value="AFY83266.1"/>
    <property type="molecule type" value="Genomic_DNA"/>
</dbReference>
<dbReference type="PROSITE" id="PS00108">
    <property type="entry name" value="PROTEIN_KINASE_ST"/>
    <property type="match status" value="1"/>
</dbReference>
<protein>
    <recommendedName>
        <fullName evidence="1">non-specific serine/threonine protein kinase</fullName>
        <ecNumber evidence="1">2.7.11.1</ecNumber>
    </recommendedName>
</protein>
<dbReference type="GO" id="GO:0005524">
    <property type="term" value="F:ATP binding"/>
    <property type="evidence" value="ECO:0007669"/>
    <property type="project" value="UniProtKB-KW"/>
</dbReference>
<evidence type="ECO:0000259" key="9">
    <source>
        <dbReference type="PROSITE" id="PS50011"/>
    </source>
</evidence>
<dbReference type="KEGG" id="oac:Oscil6304_3706"/>
<dbReference type="HOGENOM" id="CLU_485582_0_0_3"/>
<keyword evidence="3" id="KW-0808">Transferase</keyword>
<dbReference type="InterPro" id="IPR008271">
    <property type="entry name" value="Ser/Thr_kinase_AS"/>
</dbReference>
<reference evidence="10 11" key="1">
    <citation type="submission" date="2012-06" db="EMBL/GenBank/DDBJ databases">
        <title>Finished chromosome of genome of Oscillatoria acuminata PCC 6304.</title>
        <authorList>
            <consortium name="US DOE Joint Genome Institute"/>
            <person name="Gugger M."/>
            <person name="Coursin T."/>
            <person name="Rippka R."/>
            <person name="Tandeau De Marsac N."/>
            <person name="Huntemann M."/>
            <person name="Wei C.-L."/>
            <person name="Han J."/>
            <person name="Detter J.C."/>
            <person name="Han C."/>
            <person name="Tapia R."/>
            <person name="Davenport K."/>
            <person name="Daligault H."/>
            <person name="Erkkila T."/>
            <person name="Gu W."/>
            <person name="Munk A.C.C."/>
            <person name="Teshima H."/>
            <person name="Xu Y."/>
            <person name="Chain P."/>
            <person name="Chen A."/>
            <person name="Krypides N."/>
            <person name="Mavromatis K."/>
            <person name="Markowitz V."/>
            <person name="Szeto E."/>
            <person name="Ivanova N."/>
            <person name="Mikhailova N."/>
            <person name="Ovchinnikova G."/>
            <person name="Pagani I."/>
            <person name="Pati A."/>
            <person name="Goodwin L."/>
            <person name="Peters L."/>
            <person name="Pitluck S."/>
            <person name="Woyke T."/>
            <person name="Kerfeld C."/>
        </authorList>
    </citation>
    <scope>NUCLEOTIDE SEQUENCE [LARGE SCALE GENOMIC DNA]</scope>
    <source>
        <strain evidence="10 11">PCC 6304</strain>
    </source>
</reference>
<dbReference type="eggNOG" id="COG0515">
    <property type="taxonomic scope" value="Bacteria"/>
</dbReference>
<dbReference type="GO" id="GO:0004674">
    <property type="term" value="F:protein serine/threonine kinase activity"/>
    <property type="evidence" value="ECO:0007669"/>
    <property type="project" value="UniProtKB-KW"/>
</dbReference>
<evidence type="ECO:0000313" key="11">
    <source>
        <dbReference type="Proteomes" id="UP000010367"/>
    </source>
</evidence>
<evidence type="ECO:0000256" key="4">
    <source>
        <dbReference type="ARBA" id="ARBA00022741"/>
    </source>
</evidence>
<name>K9TMB0_9CYAN</name>
<proteinExistence type="predicted"/>
<gene>
    <name evidence="10" type="ORF">Oscil6304_3706</name>
</gene>
<dbReference type="Pfam" id="PF00069">
    <property type="entry name" value="Pkinase"/>
    <property type="match status" value="1"/>
</dbReference>
<dbReference type="SUPFAM" id="SSF56112">
    <property type="entry name" value="Protein kinase-like (PK-like)"/>
    <property type="match status" value="1"/>
</dbReference>
<dbReference type="PANTHER" id="PTHR24363:SF0">
    <property type="entry name" value="SERINE_THREONINE KINASE LIKE DOMAIN CONTAINING 1"/>
    <property type="match status" value="1"/>
</dbReference>